<dbReference type="PANTHER" id="PTHR35122:SF2">
    <property type="entry name" value="OS04G0598000 PROTEIN"/>
    <property type="match status" value="1"/>
</dbReference>
<feature type="region of interest" description="Disordered" evidence="1">
    <location>
        <begin position="79"/>
        <end position="103"/>
    </location>
</feature>
<accession>A0A6I9S4Q8</accession>
<keyword evidence="2" id="KW-1185">Reference proteome</keyword>
<dbReference type="Pfam" id="PF22272">
    <property type="entry name" value="LEA_3b"/>
    <property type="match status" value="1"/>
</dbReference>
<name>A0A6I9S4Q8_ELAGV</name>
<dbReference type="PANTHER" id="PTHR35122">
    <property type="entry name" value="OSJNBA0093F12.14 PROTEIN"/>
    <property type="match status" value="1"/>
</dbReference>
<dbReference type="InParanoid" id="A0A6I9S4Q8"/>
<organism evidence="2 3">
    <name type="scientific">Elaeis guineensis var. tenera</name>
    <name type="common">Oil palm</name>
    <dbReference type="NCBI Taxonomy" id="51953"/>
    <lineage>
        <taxon>Eukaryota</taxon>
        <taxon>Viridiplantae</taxon>
        <taxon>Streptophyta</taxon>
        <taxon>Embryophyta</taxon>
        <taxon>Tracheophyta</taxon>
        <taxon>Spermatophyta</taxon>
        <taxon>Magnoliopsida</taxon>
        <taxon>Liliopsida</taxon>
        <taxon>Arecaceae</taxon>
        <taxon>Arecoideae</taxon>
        <taxon>Cocoseae</taxon>
        <taxon>Elaeidinae</taxon>
        <taxon>Elaeis</taxon>
    </lineage>
</organism>
<evidence type="ECO:0000313" key="2">
    <source>
        <dbReference type="Proteomes" id="UP000504607"/>
    </source>
</evidence>
<dbReference type="InterPro" id="IPR039291">
    <property type="entry name" value="At5g17165-like"/>
</dbReference>
<dbReference type="KEGG" id="egu:105053784"/>
<gene>
    <name evidence="3" type="primary">LOC105053784</name>
</gene>
<reference evidence="3" key="1">
    <citation type="submission" date="2025-08" db="UniProtKB">
        <authorList>
            <consortium name="RefSeq"/>
        </authorList>
    </citation>
    <scope>IDENTIFICATION</scope>
</reference>
<dbReference type="Proteomes" id="UP000504607">
    <property type="component" value="Chromosome 11"/>
</dbReference>
<evidence type="ECO:0000313" key="3">
    <source>
        <dbReference type="RefSeq" id="XP_010933369.1"/>
    </source>
</evidence>
<evidence type="ECO:0000256" key="1">
    <source>
        <dbReference type="SAM" id="MobiDB-lite"/>
    </source>
</evidence>
<dbReference type="AlphaFoldDB" id="A0A6I9S4Q8"/>
<dbReference type="GeneID" id="105053784"/>
<dbReference type="FunCoup" id="A0A6I9S4Q8">
    <property type="interactions" value="1469"/>
</dbReference>
<protein>
    <submittedName>
        <fullName evidence="3">Late embryogenesis abundant protein At5g17165</fullName>
    </submittedName>
</protein>
<dbReference type="OrthoDB" id="606645at2759"/>
<dbReference type="RefSeq" id="XP_010933369.1">
    <property type="nucleotide sequence ID" value="XM_010935067.2"/>
</dbReference>
<proteinExistence type="predicted"/>
<sequence length="127" mass="13445">MAASTKGQVVAGSFAKRFVNQIWAAGSRNPASFPSFVALASKRGVHESTYDKNIDDQVRPSIVPDDVISVQSDKYWGPHPKTGVFGPADQNSAGGGDLIAPAGNGPSVLDQKAWFRALEDVDKPPHA</sequence>